<dbReference type="PANTHER" id="PTHR13822:SF10">
    <property type="entry name" value="ATP SYNTHASE EPSILON CHAIN, CHLOROPLASTIC"/>
    <property type="match status" value="1"/>
</dbReference>
<evidence type="ECO:0000256" key="2">
    <source>
        <dbReference type="ARBA" id="ARBA00004581"/>
    </source>
</evidence>
<evidence type="ECO:0000256" key="13">
    <source>
        <dbReference type="SAM" id="MobiDB-lite"/>
    </source>
</evidence>
<keyword evidence="5" id="KW-0597">Phosphoprotein</keyword>
<comment type="subcellular location">
    <subcellularLocation>
        <location evidence="1">Membrane</location>
        <topology evidence="1">Peripheral membrane protein</topology>
    </subcellularLocation>
    <subcellularLocation>
        <location evidence="2">Plastid</location>
        <location evidence="2">Chloroplast thylakoid membrane</location>
        <topology evidence="2">Single-pass membrane protein</topology>
    </subcellularLocation>
</comment>
<dbReference type="InterPro" id="IPR001056">
    <property type="entry name" value="PSII_PsbH"/>
</dbReference>
<dbReference type="Gene3D" id="1.20.5.880">
    <property type="entry name" value="Photosystem II reaction center protein H"/>
    <property type="match status" value="1"/>
</dbReference>
<feature type="domain" description="ATP synthase epsilon subunit C-terminal" evidence="14">
    <location>
        <begin position="86"/>
        <end position="129"/>
    </location>
</feature>
<dbReference type="InterPro" id="IPR001469">
    <property type="entry name" value="ATP_synth_F1_dsu/esu"/>
</dbReference>
<organism evidence="16 17">
    <name type="scientific">Salix dunnii</name>
    <dbReference type="NCBI Taxonomy" id="1413687"/>
    <lineage>
        <taxon>Eukaryota</taxon>
        <taxon>Viridiplantae</taxon>
        <taxon>Streptophyta</taxon>
        <taxon>Embryophyta</taxon>
        <taxon>Tracheophyta</taxon>
        <taxon>Spermatophyta</taxon>
        <taxon>Magnoliopsida</taxon>
        <taxon>eudicotyledons</taxon>
        <taxon>Gunneridae</taxon>
        <taxon>Pentapetalae</taxon>
        <taxon>rosids</taxon>
        <taxon>fabids</taxon>
        <taxon>Malpighiales</taxon>
        <taxon>Salicaceae</taxon>
        <taxon>Saliceae</taxon>
        <taxon>Salix</taxon>
    </lineage>
</organism>
<sequence length="434" mass="47009">MILSLCVLTPNRIVWDSEVKEIILSTNSGQIGVLPNHAPIATAVDIGILRIRLNDQWLTMALMGGFARIGNNEVTVLVNDAEKGSDIDPQEAQQTLEIAEANLRKAEGKRQIIEANLALRRARARVEAINRGLLMLIPEESPATIGDISDQTGPGLGSTGGLPSFRAGWLEFGWTKSSGSGLDQSRFKEKNLFDNSRFLNKVKRFLKVVPDSNQSTTGGKRAGSESSAQAVGVGRSTCHDSAGLGNSLLGNGSSAPRLGQGLSHPTHSSIEAHNSSMGTIMLDGHHRLRPMHYGQTRKPGRRISVNTKKATQSVEGSSRSGPRRTIVGDLLKPLNSEYGKVAPGWGTTPLMGVAMALFADGARIPSFSKRPEPNLEKLWAWRHGLFPQMGLVILRSIEWGLHNSLVDHHWEVSPDTEARNILLLTDERGKLGSS</sequence>
<accession>A0A835IXG7</accession>
<keyword evidence="16" id="KW-0496">Mitochondrion</keyword>
<feature type="compositionally biased region" description="Low complexity" evidence="13">
    <location>
        <begin position="241"/>
        <end position="255"/>
    </location>
</feature>
<evidence type="ECO:0000256" key="5">
    <source>
        <dbReference type="ARBA" id="ARBA00022553"/>
    </source>
</evidence>
<dbReference type="Pfam" id="PF00401">
    <property type="entry name" value="ATP-synt_DE"/>
    <property type="match status" value="1"/>
</dbReference>
<dbReference type="Gene3D" id="2.60.15.10">
    <property type="entry name" value="F0F1 ATP synthase delta/epsilon subunit, N-terminal"/>
    <property type="match status" value="1"/>
</dbReference>
<proteinExistence type="inferred from homology"/>
<evidence type="ECO:0000313" key="16">
    <source>
        <dbReference type="EMBL" id="KAF9660737.1"/>
    </source>
</evidence>
<dbReference type="InterPro" id="IPR020547">
    <property type="entry name" value="ATP_synth_F1_esu_C"/>
</dbReference>
<dbReference type="FunFam" id="2.60.15.10:FF:000002">
    <property type="entry name" value="ATP synthase epsilon chain, chloroplastic"/>
    <property type="match status" value="1"/>
</dbReference>
<evidence type="ECO:0000313" key="17">
    <source>
        <dbReference type="Proteomes" id="UP000657918"/>
    </source>
</evidence>
<keyword evidence="8" id="KW-0406">Ion transport</keyword>
<keyword evidence="4" id="KW-0813">Transport</keyword>
<dbReference type="GO" id="GO:0050821">
    <property type="term" value="P:protein stabilization"/>
    <property type="evidence" value="ECO:0007669"/>
    <property type="project" value="InterPro"/>
</dbReference>
<dbReference type="OrthoDB" id="830826at2759"/>
<dbReference type="SUPFAM" id="SSF161025">
    <property type="entry name" value="Photosystem II 10 kDa phosphoprotein PsbH"/>
    <property type="match status" value="1"/>
</dbReference>
<evidence type="ECO:0008006" key="18">
    <source>
        <dbReference type="Google" id="ProtNLM"/>
    </source>
</evidence>
<evidence type="ECO:0000256" key="4">
    <source>
        <dbReference type="ARBA" id="ARBA00022448"/>
    </source>
</evidence>
<evidence type="ECO:0000256" key="3">
    <source>
        <dbReference type="ARBA" id="ARBA00005712"/>
    </source>
</evidence>
<dbReference type="CDD" id="cd12152">
    <property type="entry name" value="F1-ATPase_delta"/>
    <property type="match status" value="1"/>
</dbReference>
<keyword evidence="12" id="KW-0066">ATP synthesis</keyword>
<evidence type="ECO:0000256" key="7">
    <source>
        <dbReference type="ARBA" id="ARBA00022781"/>
    </source>
</evidence>
<evidence type="ECO:0000256" key="6">
    <source>
        <dbReference type="ARBA" id="ARBA00022640"/>
    </source>
</evidence>
<geneLocation type="mitochondrion" evidence="16"/>
<evidence type="ECO:0000256" key="1">
    <source>
        <dbReference type="ARBA" id="ARBA00004170"/>
    </source>
</evidence>
<comment type="caution">
    <text evidence="16">The sequence shown here is derived from an EMBL/GenBank/DDBJ whole genome shotgun (WGS) entry which is preliminary data.</text>
</comment>
<dbReference type="HAMAP" id="MF_00530">
    <property type="entry name" value="ATP_synth_epsil_bac"/>
    <property type="match status" value="1"/>
</dbReference>
<dbReference type="Gene3D" id="6.10.140.480">
    <property type="match status" value="1"/>
</dbReference>
<dbReference type="Pfam" id="PF00737">
    <property type="entry name" value="PsbH"/>
    <property type="match status" value="1"/>
</dbReference>
<dbReference type="NCBIfam" id="TIGR01216">
    <property type="entry name" value="ATP_synt_epsi"/>
    <property type="match status" value="1"/>
</dbReference>
<keyword evidence="17" id="KW-1185">Reference proteome</keyword>
<dbReference type="GO" id="GO:0009535">
    <property type="term" value="C:chloroplast thylakoid membrane"/>
    <property type="evidence" value="ECO:0007669"/>
    <property type="project" value="UniProtKB-SubCell"/>
</dbReference>
<dbReference type="Proteomes" id="UP000657918">
    <property type="component" value="Unassembled WGS sequence"/>
</dbReference>
<protein>
    <recommendedName>
        <fullName evidence="18">ATP synthase epsilon chain, chloroplastic</fullName>
    </recommendedName>
</protein>
<name>A0A835IXG7_9ROSI</name>
<gene>
    <name evidence="16" type="ORF">SADUNF_SadunfMtG0003900</name>
</gene>
<dbReference type="AlphaFoldDB" id="A0A835IXG7"/>
<dbReference type="InterPro" id="IPR020546">
    <property type="entry name" value="ATP_synth_F1_dsu/esu_N"/>
</dbReference>
<feature type="domain" description="ATP synthase F1 complex delta/epsilon subunit N-terminal" evidence="15">
    <location>
        <begin position="3"/>
        <end position="81"/>
    </location>
</feature>
<dbReference type="InterPro" id="IPR036863">
    <property type="entry name" value="PSII_PsbH_sf"/>
</dbReference>
<keyword evidence="6" id="KW-0934">Plastid</keyword>
<dbReference type="GO" id="GO:0045259">
    <property type="term" value="C:proton-transporting ATP synthase complex"/>
    <property type="evidence" value="ECO:0007669"/>
    <property type="project" value="UniProtKB-KW"/>
</dbReference>
<evidence type="ECO:0000256" key="12">
    <source>
        <dbReference type="ARBA" id="ARBA00023310"/>
    </source>
</evidence>
<evidence type="ECO:0000256" key="8">
    <source>
        <dbReference type="ARBA" id="ARBA00023065"/>
    </source>
</evidence>
<evidence type="ECO:0000259" key="14">
    <source>
        <dbReference type="Pfam" id="PF00401"/>
    </source>
</evidence>
<keyword evidence="9" id="KW-0793">Thylakoid</keyword>
<dbReference type="InterPro" id="IPR036771">
    <property type="entry name" value="ATPsynth_dsu/esu_N"/>
</dbReference>
<evidence type="ECO:0000256" key="9">
    <source>
        <dbReference type="ARBA" id="ARBA00023078"/>
    </source>
</evidence>
<keyword evidence="11" id="KW-0139">CF(1)</keyword>
<reference evidence="16 17" key="1">
    <citation type="submission" date="2020-10" db="EMBL/GenBank/DDBJ databases">
        <title>Plant Genome Project.</title>
        <authorList>
            <person name="Zhang R.-G."/>
        </authorList>
    </citation>
    <scope>NUCLEOTIDE SEQUENCE [LARGE SCALE GENOMIC DNA]</scope>
    <source>
        <strain evidence="16">FAFU-HL-1</strain>
        <tissue evidence="16">Leaf</tissue>
    </source>
</reference>
<comment type="similarity">
    <text evidence="3">Belongs to the ATPase epsilon chain family.</text>
</comment>
<keyword evidence="7" id="KW-0375">Hydrogen ion transport</keyword>
<dbReference type="GO" id="GO:0046933">
    <property type="term" value="F:proton-transporting ATP synthase activity, rotational mechanism"/>
    <property type="evidence" value="ECO:0007669"/>
    <property type="project" value="InterPro"/>
</dbReference>
<dbReference type="EMBL" id="JADGMS010000020">
    <property type="protein sequence ID" value="KAF9660737.1"/>
    <property type="molecule type" value="Genomic_DNA"/>
</dbReference>
<dbReference type="PANTHER" id="PTHR13822">
    <property type="entry name" value="ATP SYNTHASE DELTA/EPSILON CHAIN"/>
    <property type="match status" value="1"/>
</dbReference>
<dbReference type="Pfam" id="PF02823">
    <property type="entry name" value="ATP-synt_DE_N"/>
    <property type="match status" value="1"/>
</dbReference>
<dbReference type="GO" id="GO:0015979">
    <property type="term" value="P:photosynthesis"/>
    <property type="evidence" value="ECO:0007669"/>
    <property type="project" value="InterPro"/>
</dbReference>
<evidence type="ECO:0000259" key="15">
    <source>
        <dbReference type="Pfam" id="PF02823"/>
    </source>
</evidence>
<evidence type="ECO:0000256" key="11">
    <source>
        <dbReference type="ARBA" id="ARBA00023196"/>
    </source>
</evidence>
<keyword evidence="10" id="KW-0472">Membrane</keyword>
<feature type="region of interest" description="Disordered" evidence="13">
    <location>
        <begin position="211"/>
        <end position="271"/>
    </location>
</feature>
<evidence type="ECO:0000256" key="10">
    <source>
        <dbReference type="ARBA" id="ARBA00023136"/>
    </source>
</evidence>
<feature type="compositionally biased region" description="Polar residues" evidence="13">
    <location>
        <begin position="211"/>
        <end position="229"/>
    </location>
</feature>
<dbReference type="GO" id="GO:0042301">
    <property type="term" value="F:phosphate ion binding"/>
    <property type="evidence" value="ECO:0007669"/>
    <property type="project" value="InterPro"/>
</dbReference>
<dbReference type="SUPFAM" id="SSF51344">
    <property type="entry name" value="Epsilon subunit of F1F0-ATP synthase N-terminal domain"/>
    <property type="match status" value="1"/>
</dbReference>
<dbReference type="GO" id="GO:0009523">
    <property type="term" value="C:photosystem II"/>
    <property type="evidence" value="ECO:0007669"/>
    <property type="project" value="InterPro"/>
</dbReference>